<accession>A0A5A7RFW4</accession>
<sequence>MASSQVEVDDSYAQLKHLGFVRVLAINAAVIVSNLYDSAKQNSGSYKPTFEKAENAVTAVVSPIYGRFKGFPGDVLVFLDQKIDKATHKFDESAPLATKNLVSKTQSAIKKATVLVHELAEEAKVSGPLAAISHAGKISKQAAVNQLVAVWYKANKHPTLHGVFEIVIPTATHWSEKYNQVVKDLSAKGYTLLGYFPLVPVEEISRACKKVEEAEGKEAETSGSSSESESDKE</sequence>
<dbReference type="Pfam" id="PF05755">
    <property type="entry name" value="REF"/>
    <property type="match status" value="1"/>
</dbReference>
<keyword evidence="3" id="KW-0251">Elongation factor</keyword>
<dbReference type="PANTHER" id="PTHR33732">
    <property type="entry name" value="REF/SRPP-LIKE PROTEIN OS05G0151300/LOC_OS05G05940"/>
    <property type="match status" value="1"/>
</dbReference>
<keyword evidence="3" id="KW-0648">Protein biosynthesis</keyword>
<dbReference type="AlphaFoldDB" id="A0A5A7RFW4"/>
<keyword evidence="4" id="KW-1185">Reference proteome</keyword>
<dbReference type="InterPro" id="IPR008802">
    <property type="entry name" value="REF"/>
</dbReference>
<gene>
    <name evidence="3" type="ORF">STAS_33779</name>
</gene>
<feature type="compositionally biased region" description="Basic and acidic residues" evidence="2">
    <location>
        <begin position="211"/>
        <end position="220"/>
    </location>
</feature>
<evidence type="ECO:0000256" key="1">
    <source>
        <dbReference type="ARBA" id="ARBA00009737"/>
    </source>
</evidence>
<evidence type="ECO:0000313" key="4">
    <source>
        <dbReference type="Proteomes" id="UP000325081"/>
    </source>
</evidence>
<proteinExistence type="inferred from homology"/>
<dbReference type="PANTHER" id="PTHR33732:SF2">
    <property type="entry name" value="REF_SRPP-LIKE PROTEIN"/>
    <property type="match status" value="1"/>
</dbReference>
<evidence type="ECO:0000313" key="3">
    <source>
        <dbReference type="EMBL" id="GER56074.1"/>
    </source>
</evidence>
<dbReference type="Proteomes" id="UP000325081">
    <property type="component" value="Unassembled WGS sequence"/>
</dbReference>
<evidence type="ECO:0000256" key="2">
    <source>
        <dbReference type="SAM" id="MobiDB-lite"/>
    </source>
</evidence>
<protein>
    <submittedName>
        <fullName evidence="3">Rubber elongation factor protein (REF)</fullName>
    </submittedName>
</protein>
<feature type="region of interest" description="Disordered" evidence="2">
    <location>
        <begin position="211"/>
        <end position="233"/>
    </location>
</feature>
<dbReference type="OrthoDB" id="1901372at2759"/>
<name>A0A5A7RFW4_STRAF</name>
<comment type="caution">
    <text evidence="3">The sequence shown here is derived from an EMBL/GenBank/DDBJ whole genome shotgun (WGS) entry which is preliminary data.</text>
</comment>
<comment type="similarity">
    <text evidence="1">Belongs to the REF/SRPP family.</text>
</comment>
<organism evidence="3 4">
    <name type="scientific">Striga asiatica</name>
    <name type="common">Asiatic witchweed</name>
    <name type="synonym">Buchnera asiatica</name>
    <dbReference type="NCBI Taxonomy" id="4170"/>
    <lineage>
        <taxon>Eukaryota</taxon>
        <taxon>Viridiplantae</taxon>
        <taxon>Streptophyta</taxon>
        <taxon>Embryophyta</taxon>
        <taxon>Tracheophyta</taxon>
        <taxon>Spermatophyta</taxon>
        <taxon>Magnoliopsida</taxon>
        <taxon>eudicotyledons</taxon>
        <taxon>Gunneridae</taxon>
        <taxon>Pentapetalae</taxon>
        <taxon>asterids</taxon>
        <taxon>lamiids</taxon>
        <taxon>Lamiales</taxon>
        <taxon>Orobanchaceae</taxon>
        <taxon>Buchnereae</taxon>
        <taxon>Striga</taxon>
    </lineage>
</organism>
<reference evidence="4" key="1">
    <citation type="journal article" date="2019" name="Curr. Biol.">
        <title>Genome Sequence of Striga asiatica Provides Insight into the Evolution of Plant Parasitism.</title>
        <authorList>
            <person name="Yoshida S."/>
            <person name="Kim S."/>
            <person name="Wafula E.K."/>
            <person name="Tanskanen J."/>
            <person name="Kim Y.M."/>
            <person name="Honaas L."/>
            <person name="Yang Z."/>
            <person name="Spallek T."/>
            <person name="Conn C.E."/>
            <person name="Ichihashi Y."/>
            <person name="Cheong K."/>
            <person name="Cui S."/>
            <person name="Der J.P."/>
            <person name="Gundlach H."/>
            <person name="Jiao Y."/>
            <person name="Hori C."/>
            <person name="Ishida J.K."/>
            <person name="Kasahara H."/>
            <person name="Kiba T."/>
            <person name="Kim M.S."/>
            <person name="Koo N."/>
            <person name="Laohavisit A."/>
            <person name="Lee Y.H."/>
            <person name="Lumba S."/>
            <person name="McCourt P."/>
            <person name="Mortimer J.C."/>
            <person name="Mutuku J.M."/>
            <person name="Nomura T."/>
            <person name="Sasaki-Sekimoto Y."/>
            <person name="Seto Y."/>
            <person name="Wang Y."/>
            <person name="Wakatake T."/>
            <person name="Sakakibara H."/>
            <person name="Demura T."/>
            <person name="Yamaguchi S."/>
            <person name="Yoneyama K."/>
            <person name="Manabe R.I."/>
            <person name="Nelson D.C."/>
            <person name="Schulman A.H."/>
            <person name="Timko M.P."/>
            <person name="dePamphilis C.W."/>
            <person name="Choi D."/>
            <person name="Shirasu K."/>
        </authorList>
    </citation>
    <scope>NUCLEOTIDE SEQUENCE [LARGE SCALE GENOMIC DNA]</scope>
    <source>
        <strain evidence="4">cv. UVA1</strain>
    </source>
</reference>
<dbReference type="GO" id="GO:0003746">
    <property type="term" value="F:translation elongation factor activity"/>
    <property type="evidence" value="ECO:0007669"/>
    <property type="project" value="UniProtKB-KW"/>
</dbReference>
<dbReference type="EMBL" id="BKCP01012403">
    <property type="protein sequence ID" value="GER56074.1"/>
    <property type="molecule type" value="Genomic_DNA"/>
</dbReference>